<dbReference type="EMBL" id="DS473129">
    <property type="protein sequence ID" value="EDO27472.1"/>
    <property type="molecule type" value="Genomic_DNA"/>
</dbReference>
<dbReference type="AlphaFoldDB" id="A7T959"/>
<accession>A7T959</accession>
<dbReference type="InterPro" id="IPR043128">
    <property type="entry name" value="Rev_trsase/Diguanyl_cyclase"/>
</dbReference>
<dbReference type="PANTHER" id="PTHR31660:SF76">
    <property type="entry name" value="CORE-BINDING (CB) DOMAIN-CONTAINING PROTEIN-RELATED"/>
    <property type="match status" value="1"/>
</dbReference>
<dbReference type="HOGENOM" id="CLU_1295737_0_0_1"/>
<evidence type="ECO:0000256" key="1">
    <source>
        <dbReference type="SAM" id="MobiDB-lite"/>
    </source>
</evidence>
<sequence>MEGVTTLKDLLRRGDLLNKIDLNNACLTISNFETEPKVPALQVEKPTLAVSSPPPPLFGLASAPRVFTKILKPVVAHLRKRGIRLIIYLDDILIMSASKELALKSILCPTRELKFLGKVGNNVHVPPKGQDQRHKTGMPKYARKSKGVSSVFVTTSGKIVGIHSGSFPSPPALAVLAESETLSSKEKSGLRDHVDPRPCSSRGADLVEGHLSK</sequence>
<dbReference type="PhylomeDB" id="A7T959"/>
<dbReference type="InterPro" id="IPR043502">
    <property type="entry name" value="DNA/RNA_pol_sf"/>
</dbReference>
<feature type="compositionally biased region" description="Basic and acidic residues" evidence="1">
    <location>
        <begin position="183"/>
        <end position="196"/>
    </location>
</feature>
<keyword evidence="3" id="KW-1185">Reference proteome</keyword>
<name>A7T959_NEMVE</name>
<evidence type="ECO:0000313" key="2">
    <source>
        <dbReference type="EMBL" id="EDO27472.1"/>
    </source>
</evidence>
<dbReference type="SUPFAM" id="SSF56672">
    <property type="entry name" value="DNA/RNA polymerases"/>
    <property type="match status" value="1"/>
</dbReference>
<dbReference type="Proteomes" id="UP000001593">
    <property type="component" value="Unassembled WGS sequence"/>
</dbReference>
<feature type="region of interest" description="Disordered" evidence="1">
    <location>
        <begin position="178"/>
        <end position="213"/>
    </location>
</feature>
<gene>
    <name evidence="2" type="ORF">NEMVEDRAFT_v1g224056</name>
</gene>
<dbReference type="PANTHER" id="PTHR31660">
    <property type="entry name" value="GAG-POL POLYPROTEIN-LIKE PROTEIN-RELATED"/>
    <property type="match status" value="1"/>
</dbReference>
<protein>
    <recommendedName>
        <fullName evidence="4">Reverse transcriptase domain-containing protein</fullName>
    </recommendedName>
</protein>
<evidence type="ECO:0000313" key="3">
    <source>
        <dbReference type="Proteomes" id="UP000001593"/>
    </source>
</evidence>
<dbReference type="Gene3D" id="3.30.70.270">
    <property type="match status" value="1"/>
</dbReference>
<proteinExistence type="predicted"/>
<organism evidence="2 3">
    <name type="scientific">Nematostella vectensis</name>
    <name type="common">Starlet sea anemone</name>
    <dbReference type="NCBI Taxonomy" id="45351"/>
    <lineage>
        <taxon>Eukaryota</taxon>
        <taxon>Metazoa</taxon>
        <taxon>Cnidaria</taxon>
        <taxon>Anthozoa</taxon>
        <taxon>Hexacorallia</taxon>
        <taxon>Actiniaria</taxon>
        <taxon>Edwardsiidae</taxon>
        <taxon>Nematostella</taxon>
    </lineage>
</organism>
<dbReference type="InParanoid" id="A7T959"/>
<evidence type="ECO:0008006" key="4">
    <source>
        <dbReference type="Google" id="ProtNLM"/>
    </source>
</evidence>
<reference evidence="2 3" key="1">
    <citation type="journal article" date="2007" name="Science">
        <title>Sea anemone genome reveals ancestral eumetazoan gene repertoire and genomic organization.</title>
        <authorList>
            <person name="Putnam N.H."/>
            <person name="Srivastava M."/>
            <person name="Hellsten U."/>
            <person name="Dirks B."/>
            <person name="Chapman J."/>
            <person name="Salamov A."/>
            <person name="Terry A."/>
            <person name="Shapiro H."/>
            <person name="Lindquist E."/>
            <person name="Kapitonov V.V."/>
            <person name="Jurka J."/>
            <person name="Genikhovich G."/>
            <person name="Grigoriev I.V."/>
            <person name="Lucas S.M."/>
            <person name="Steele R.E."/>
            <person name="Finnerty J.R."/>
            <person name="Technau U."/>
            <person name="Martindale M.Q."/>
            <person name="Rokhsar D.S."/>
        </authorList>
    </citation>
    <scope>NUCLEOTIDE SEQUENCE [LARGE SCALE GENOMIC DNA]</scope>
    <source>
        <strain evidence="3">CH2 X CH6</strain>
    </source>
</reference>